<name>A0ABS1LX34_9NOCA</name>
<keyword evidence="2" id="KW-1185">Reference proteome</keyword>
<comment type="caution">
    <text evidence="1">The sequence shown here is derived from an EMBL/GenBank/DDBJ whole genome shotgun (WGS) entry which is preliminary data.</text>
</comment>
<proteinExistence type="predicted"/>
<organism evidence="1 2">
    <name type="scientific">Nocardia acididurans</name>
    <dbReference type="NCBI Taxonomy" id="2802282"/>
    <lineage>
        <taxon>Bacteria</taxon>
        <taxon>Bacillati</taxon>
        <taxon>Actinomycetota</taxon>
        <taxon>Actinomycetes</taxon>
        <taxon>Mycobacteriales</taxon>
        <taxon>Nocardiaceae</taxon>
        <taxon>Nocardia</taxon>
    </lineage>
</organism>
<dbReference type="Proteomes" id="UP000602198">
    <property type="component" value="Unassembled WGS sequence"/>
</dbReference>
<evidence type="ECO:0000313" key="2">
    <source>
        <dbReference type="Proteomes" id="UP000602198"/>
    </source>
</evidence>
<evidence type="ECO:0000313" key="1">
    <source>
        <dbReference type="EMBL" id="MBL1072872.1"/>
    </source>
</evidence>
<accession>A0ABS1LX34</accession>
<dbReference type="RefSeq" id="WP_201942021.1">
    <property type="nucleotide sequence ID" value="NZ_JAERRJ010000001.1"/>
</dbReference>
<evidence type="ECO:0008006" key="3">
    <source>
        <dbReference type="Google" id="ProtNLM"/>
    </source>
</evidence>
<protein>
    <recommendedName>
        <fullName evidence="3">CdiI immunity protein domain-containing protein</fullName>
    </recommendedName>
</protein>
<gene>
    <name evidence="1" type="ORF">JK358_00520</name>
</gene>
<reference evidence="1 2" key="1">
    <citation type="submission" date="2021-01" db="EMBL/GenBank/DDBJ databases">
        <title>WGS of actinomycetes isolated from Thailand.</title>
        <authorList>
            <person name="Thawai C."/>
        </authorList>
    </citation>
    <scope>NUCLEOTIDE SEQUENCE [LARGE SCALE GENOMIC DNA]</scope>
    <source>
        <strain evidence="1 2">LPG 2</strain>
    </source>
</reference>
<dbReference type="EMBL" id="JAERRJ010000001">
    <property type="protein sequence ID" value="MBL1072872.1"/>
    <property type="molecule type" value="Genomic_DNA"/>
</dbReference>
<sequence length="101" mass="12044">MEQEPTSVDDQFRKFISGALHTETISDFPTVRELALGRRDDRADQIRSEFAQLLRERSLDTDEWYRLTYVEFDDENHLYTFLQQLYAYLYEDGAEPSELPE</sequence>